<sequence>MDNQRHIVVAINPNASFGKGRDVGPRAVDRFRAAGFRVTPLVERNFEKLRAAALREIEGADALIVIGGDGMVNFGVNLTVNTQIPLGIIPSGTGNDMARGLGIPFDDTDTAVDIAIAALDRPMRRIDAGRVRHGKGDASFTTWFGCLLSAGFDALCNERANQMRWPKGPSRYTLALLIELLRLRPFDYHLVLDGKPHDERGVLLAVANNVSLGGGMLIAPDALVDDGQLDVVFVRPLGRYRFLRIYPEVFSGNHLRHTEVVWTKRVSSIRIEEPRVVAYADGERVGSLPIDIDVVPGALPILAPETLPPRPVQRADPKRVTA</sequence>
<dbReference type="InterPro" id="IPR016064">
    <property type="entry name" value="NAD/diacylglycerol_kinase_sf"/>
</dbReference>
<keyword evidence="7" id="KW-0443">Lipid metabolism</keyword>
<dbReference type="EMBL" id="SSSM01000003">
    <property type="protein sequence ID" value="THG31789.1"/>
    <property type="molecule type" value="Genomic_DNA"/>
</dbReference>
<dbReference type="Gene3D" id="3.40.50.10330">
    <property type="entry name" value="Probable inorganic polyphosphate/atp-NAD kinase, domain 1"/>
    <property type="match status" value="1"/>
</dbReference>
<evidence type="ECO:0000256" key="6">
    <source>
        <dbReference type="ARBA" id="ARBA00022840"/>
    </source>
</evidence>
<evidence type="ECO:0000256" key="3">
    <source>
        <dbReference type="ARBA" id="ARBA00022679"/>
    </source>
</evidence>
<keyword evidence="6" id="KW-0067">ATP-binding</keyword>
<keyword evidence="11" id="KW-1185">Reference proteome</keyword>
<dbReference type="PANTHER" id="PTHR12358:SF106">
    <property type="entry name" value="LIPID KINASE YEGS"/>
    <property type="match status" value="1"/>
</dbReference>
<accession>A0A4S4FMY1</accession>
<feature type="domain" description="DAGKc" evidence="9">
    <location>
        <begin position="2"/>
        <end position="135"/>
    </location>
</feature>
<dbReference type="InterPro" id="IPR001206">
    <property type="entry name" value="Diacylglycerol_kinase_cat_dom"/>
</dbReference>
<dbReference type="GO" id="GO:0005886">
    <property type="term" value="C:plasma membrane"/>
    <property type="evidence" value="ECO:0007669"/>
    <property type="project" value="TreeGrafter"/>
</dbReference>
<keyword evidence="8" id="KW-1208">Phospholipid metabolism</keyword>
<dbReference type="Gene3D" id="2.60.200.40">
    <property type="match status" value="1"/>
</dbReference>
<dbReference type="PROSITE" id="PS50146">
    <property type="entry name" value="DAGK"/>
    <property type="match status" value="1"/>
</dbReference>
<dbReference type="GO" id="GO:0004143">
    <property type="term" value="F:ATP-dependent diacylglycerol kinase activity"/>
    <property type="evidence" value="ECO:0007669"/>
    <property type="project" value="TreeGrafter"/>
</dbReference>
<proteinExistence type="inferred from homology"/>
<evidence type="ECO:0000256" key="2">
    <source>
        <dbReference type="ARBA" id="ARBA00005983"/>
    </source>
</evidence>
<name>A0A4S4FMY1_9MICO</name>
<dbReference type="GO" id="GO:0005524">
    <property type="term" value="F:ATP binding"/>
    <property type="evidence" value="ECO:0007669"/>
    <property type="project" value="UniProtKB-KW"/>
</dbReference>
<dbReference type="InterPro" id="IPR050187">
    <property type="entry name" value="Lipid_Phosphate_FormReg"/>
</dbReference>
<evidence type="ECO:0000256" key="8">
    <source>
        <dbReference type="ARBA" id="ARBA00023264"/>
    </source>
</evidence>
<keyword evidence="3" id="KW-0808">Transferase</keyword>
<keyword evidence="5 10" id="KW-0418">Kinase</keyword>
<dbReference type="RefSeq" id="WP_136426909.1">
    <property type="nucleotide sequence ID" value="NZ_SSSM01000003.1"/>
</dbReference>
<reference evidence="10 11" key="1">
    <citation type="submission" date="2019-04" db="EMBL/GenBank/DDBJ databases">
        <authorList>
            <person name="Jiang L."/>
        </authorList>
    </citation>
    <scope>NUCLEOTIDE SEQUENCE [LARGE SCALE GENOMIC DNA]</scope>
    <source>
        <strain evidence="10 11">YIM 131853</strain>
    </source>
</reference>
<organism evidence="10 11">
    <name type="scientific">Naasia lichenicola</name>
    <dbReference type="NCBI Taxonomy" id="2565933"/>
    <lineage>
        <taxon>Bacteria</taxon>
        <taxon>Bacillati</taxon>
        <taxon>Actinomycetota</taxon>
        <taxon>Actinomycetes</taxon>
        <taxon>Micrococcales</taxon>
        <taxon>Microbacteriaceae</taxon>
        <taxon>Naasia</taxon>
    </lineage>
</organism>
<evidence type="ECO:0000256" key="4">
    <source>
        <dbReference type="ARBA" id="ARBA00022741"/>
    </source>
</evidence>
<comment type="similarity">
    <text evidence="2">Belongs to the diacylglycerol/lipid kinase family.</text>
</comment>
<dbReference type="InterPro" id="IPR045540">
    <property type="entry name" value="YegS/DAGK_C"/>
</dbReference>
<dbReference type="GO" id="GO:0008654">
    <property type="term" value="P:phospholipid biosynthetic process"/>
    <property type="evidence" value="ECO:0007669"/>
    <property type="project" value="UniProtKB-KW"/>
</dbReference>
<evidence type="ECO:0000256" key="1">
    <source>
        <dbReference type="ARBA" id="ARBA00001946"/>
    </source>
</evidence>
<keyword evidence="4" id="KW-0547">Nucleotide-binding</keyword>
<dbReference type="Pfam" id="PF00781">
    <property type="entry name" value="DAGK_cat"/>
    <property type="match status" value="1"/>
</dbReference>
<keyword evidence="7" id="KW-0444">Lipid biosynthesis</keyword>
<comment type="cofactor">
    <cofactor evidence="1">
        <name>Mg(2+)</name>
        <dbReference type="ChEBI" id="CHEBI:18420"/>
    </cofactor>
</comment>
<dbReference type="AlphaFoldDB" id="A0A4S4FMY1"/>
<keyword evidence="7" id="KW-0594">Phospholipid biosynthesis</keyword>
<dbReference type="SUPFAM" id="SSF111331">
    <property type="entry name" value="NAD kinase/diacylglycerol kinase-like"/>
    <property type="match status" value="1"/>
</dbReference>
<dbReference type="Proteomes" id="UP000309133">
    <property type="component" value="Unassembled WGS sequence"/>
</dbReference>
<evidence type="ECO:0000313" key="10">
    <source>
        <dbReference type="EMBL" id="THG31789.1"/>
    </source>
</evidence>
<dbReference type="InterPro" id="IPR017438">
    <property type="entry name" value="ATP-NAD_kinase_N"/>
</dbReference>
<dbReference type="PANTHER" id="PTHR12358">
    <property type="entry name" value="SPHINGOSINE KINASE"/>
    <property type="match status" value="1"/>
</dbReference>
<dbReference type="SMART" id="SM00046">
    <property type="entry name" value="DAGKc"/>
    <property type="match status" value="1"/>
</dbReference>
<gene>
    <name evidence="10" type="ORF">E6C64_06975</name>
</gene>
<evidence type="ECO:0000256" key="5">
    <source>
        <dbReference type="ARBA" id="ARBA00022777"/>
    </source>
</evidence>
<protein>
    <submittedName>
        <fullName evidence="10">Diacylglycerol kinase</fullName>
    </submittedName>
</protein>
<evidence type="ECO:0000259" key="9">
    <source>
        <dbReference type="PROSITE" id="PS50146"/>
    </source>
</evidence>
<comment type="caution">
    <text evidence="10">The sequence shown here is derived from an EMBL/GenBank/DDBJ whole genome shotgun (WGS) entry which is preliminary data.</text>
</comment>
<evidence type="ECO:0000313" key="11">
    <source>
        <dbReference type="Proteomes" id="UP000309133"/>
    </source>
</evidence>
<dbReference type="OrthoDB" id="142078at2"/>
<dbReference type="Pfam" id="PF19279">
    <property type="entry name" value="YegS_C"/>
    <property type="match status" value="1"/>
</dbReference>
<evidence type="ECO:0000256" key="7">
    <source>
        <dbReference type="ARBA" id="ARBA00023209"/>
    </source>
</evidence>